<evidence type="ECO:0000256" key="4">
    <source>
        <dbReference type="ARBA" id="ARBA00022630"/>
    </source>
</evidence>
<comment type="pathway">
    <text evidence="2">Cofactor biosynthesis; ubiquinone biosynthesis.</text>
</comment>
<dbReference type="EMBL" id="JBEWLY010000007">
    <property type="protein sequence ID" value="MET1754440.1"/>
    <property type="molecule type" value="Genomic_DNA"/>
</dbReference>
<reference evidence="9 10" key="1">
    <citation type="submission" date="2024-07" db="EMBL/GenBank/DDBJ databases">
        <title>Novosphingobium kalidii RD2P27.</title>
        <authorList>
            <person name="Sun J.-Q."/>
        </authorList>
    </citation>
    <scope>NUCLEOTIDE SEQUENCE [LARGE SCALE GENOMIC DNA]</scope>
    <source>
        <strain evidence="9 10">RD2P27</strain>
    </source>
</reference>
<dbReference type="Pfam" id="PF01494">
    <property type="entry name" value="FAD_binding_3"/>
    <property type="match status" value="1"/>
</dbReference>
<dbReference type="PANTHER" id="PTHR43876:SF7">
    <property type="entry name" value="UBIQUINONE BIOSYNTHESIS MONOOXYGENASE COQ6, MITOCHONDRIAL"/>
    <property type="match status" value="1"/>
</dbReference>
<dbReference type="InterPro" id="IPR010971">
    <property type="entry name" value="UbiH/COQ6"/>
</dbReference>
<name>A0ABV2CYA5_9SPHN</name>
<comment type="similarity">
    <text evidence="3">Belongs to the UbiH/COQ6 family.</text>
</comment>
<evidence type="ECO:0000313" key="10">
    <source>
        <dbReference type="Proteomes" id="UP001548713"/>
    </source>
</evidence>
<dbReference type="RefSeq" id="WP_353982842.1">
    <property type="nucleotide sequence ID" value="NZ_JBEWLY010000007.1"/>
</dbReference>
<evidence type="ECO:0000256" key="1">
    <source>
        <dbReference type="ARBA" id="ARBA00001974"/>
    </source>
</evidence>
<proteinExistence type="inferred from homology"/>
<dbReference type="InterPro" id="IPR018168">
    <property type="entry name" value="Ubi_Hdrlase_CS"/>
</dbReference>
<dbReference type="Proteomes" id="UP001548713">
    <property type="component" value="Unassembled WGS sequence"/>
</dbReference>
<dbReference type="InterPro" id="IPR002938">
    <property type="entry name" value="FAD-bd"/>
</dbReference>
<keyword evidence="4" id="KW-0285">Flavoprotein</keyword>
<evidence type="ECO:0000256" key="5">
    <source>
        <dbReference type="ARBA" id="ARBA00022827"/>
    </source>
</evidence>
<keyword evidence="9" id="KW-0830">Ubiquinone</keyword>
<comment type="cofactor">
    <cofactor evidence="1">
        <name>FAD</name>
        <dbReference type="ChEBI" id="CHEBI:57692"/>
    </cofactor>
</comment>
<dbReference type="Gene3D" id="3.50.50.60">
    <property type="entry name" value="FAD/NAD(P)-binding domain"/>
    <property type="match status" value="2"/>
</dbReference>
<keyword evidence="7" id="KW-0503">Monooxygenase</keyword>
<keyword evidence="5" id="KW-0274">FAD</keyword>
<dbReference type="PRINTS" id="PR00420">
    <property type="entry name" value="RNGMNOXGNASE"/>
</dbReference>
<feature type="domain" description="FAD-binding" evidence="8">
    <location>
        <begin position="16"/>
        <end position="353"/>
    </location>
</feature>
<gene>
    <name evidence="9" type="ORF">ABVV53_03010</name>
</gene>
<evidence type="ECO:0000259" key="8">
    <source>
        <dbReference type="Pfam" id="PF01494"/>
    </source>
</evidence>
<evidence type="ECO:0000256" key="2">
    <source>
        <dbReference type="ARBA" id="ARBA00004749"/>
    </source>
</evidence>
<dbReference type="InterPro" id="IPR051205">
    <property type="entry name" value="UbiH/COQ6_monooxygenase"/>
</dbReference>
<comment type="caution">
    <text evidence="9">The sequence shown here is derived from an EMBL/GenBank/DDBJ whole genome shotgun (WGS) entry which is preliminary data.</text>
</comment>
<dbReference type="SUPFAM" id="SSF51905">
    <property type="entry name" value="FAD/NAD(P)-binding domain"/>
    <property type="match status" value="1"/>
</dbReference>
<dbReference type="PANTHER" id="PTHR43876">
    <property type="entry name" value="UBIQUINONE BIOSYNTHESIS MONOOXYGENASE COQ6, MITOCHONDRIAL"/>
    <property type="match status" value="1"/>
</dbReference>
<evidence type="ECO:0000256" key="6">
    <source>
        <dbReference type="ARBA" id="ARBA00023002"/>
    </source>
</evidence>
<dbReference type="InterPro" id="IPR036188">
    <property type="entry name" value="FAD/NAD-bd_sf"/>
</dbReference>
<accession>A0ABV2CYA5</accession>
<evidence type="ECO:0000256" key="7">
    <source>
        <dbReference type="ARBA" id="ARBA00023033"/>
    </source>
</evidence>
<protein>
    <submittedName>
        <fullName evidence="9">UbiH/UbiF/VisC/COQ6 family ubiquinone biosynthesis hydroxylase</fullName>
    </submittedName>
</protein>
<dbReference type="NCBIfam" id="TIGR01988">
    <property type="entry name" value="Ubi-OHases"/>
    <property type="match status" value="1"/>
</dbReference>
<keyword evidence="6" id="KW-0560">Oxidoreductase</keyword>
<organism evidence="9 10">
    <name type="scientific">Novosphingobium kalidii</name>
    <dbReference type="NCBI Taxonomy" id="3230299"/>
    <lineage>
        <taxon>Bacteria</taxon>
        <taxon>Pseudomonadati</taxon>
        <taxon>Pseudomonadota</taxon>
        <taxon>Alphaproteobacteria</taxon>
        <taxon>Sphingomonadales</taxon>
        <taxon>Sphingomonadaceae</taxon>
        <taxon>Novosphingobium</taxon>
    </lineage>
</organism>
<sequence length="415" mass="44905">MNQQPESNTAAASRRDLVIVGGGLVGMTLALAAARQGITSHVVDRADPAELTAEGADGRASAVSTASWNLFNNIGLAERLEHLGCPIESIAVTDGMKPGRIDFRPEPEEGSLGRMFANRDLRLALFEAAREEPAIAWHTRAEVTSRDRDVHGVSVELGDGRRLSGSLLVAAEGRQSPTRDEAGVTFAKWDYRHNAMVTGLTHEKPHDGVAWEIFYPDGPFALLPLLDTPEGQHRSALVWTVAQKDAAAISKLPDAIFLNEVAARMHGVFGAIELAAPRMSYPLRFHHASKVVEDRLVVVGDAAHGMHPIAGQGLNLGLRDVGALVEVLVEGMRLGLEPGDAQLLARYERWRSLDAFMVMSVTDGLNRLFGIPGRLPSAARRLGMGAVQRLPLLKRFFMDEARGVSGRLPALLQEV</sequence>
<keyword evidence="10" id="KW-1185">Reference proteome</keyword>
<evidence type="ECO:0000256" key="3">
    <source>
        <dbReference type="ARBA" id="ARBA00005349"/>
    </source>
</evidence>
<evidence type="ECO:0000313" key="9">
    <source>
        <dbReference type="EMBL" id="MET1754440.1"/>
    </source>
</evidence>
<dbReference type="PROSITE" id="PS01304">
    <property type="entry name" value="UBIH"/>
    <property type="match status" value="1"/>
</dbReference>